<reference evidence="1" key="1">
    <citation type="submission" date="2018-05" db="EMBL/GenBank/DDBJ databases">
        <title>Draft genome of Mucuna pruriens seed.</title>
        <authorList>
            <person name="Nnadi N.E."/>
            <person name="Vos R."/>
            <person name="Hasami M.H."/>
            <person name="Devisetty U.K."/>
            <person name="Aguiy J.C."/>
        </authorList>
    </citation>
    <scope>NUCLEOTIDE SEQUENCE [LARGE SCALE GENOMIC DNA]</scope>
    <source>
        <strain evidence="1">JCA_2017</strain>
    </source>
</reference>
<comment type="caution">
    <text evidence="1">The sequence shown here is derived from an EMBL/GenBank/DDBJ whole genome shotgun (WGS) entry which is preliminary data.</text>
</comment>
<dbReference type="EMBL" id="QJKJ01006327">
    <property type="protein sequence ID" value="RDX87119.1"/>
    <property type="molecule type" value="Genomic_DNA"/>
</dbReference>
<name>A0A371G9B6_MUCPR</name>
<proteinExistence type="predicted"/>
<protein>
    <submittedName>
        <fullName evidence="1">Folate-biopterin transporter 1, chloroplastic</fullName>
    </submittedName>
</protein>
<organism evidence="1 2">
    <name type="scientific">Mucuna pruriens</name>
    <name type="common">Velvet bean</name>
    <name type="synonym">Dolichos pruriens</name>
    <dbReference type="NCBI Taxonomy" id="157652"/>
    <lineage>
        <taxon>Eukaryota</taxon>
        <taxon>Viridiplantae</taxon>
        <taxon>Streptophyta</taxon>
        <taxon>Embryophyta</taxon>
        <taxon>Tracheophyta</taxon>
        <taxon>Spermatophyta</taxon>
        <taxon>Magnoliopsida</taxon>
        <taxon>eudicotyledons</taxon>
        <taxon>Gunneridae</taxon>
        <taxon>Pentapetalae</taxon>
        <taxon>rosids</taxon>
        <taxon>fabids</taxon>
        <taxon>Fabales</taxon>
        <taxon>Fabaceae</taxon>
        <taxon>Papilionoideae</taxon>
        <taxon>50 kb inversion clade</taxon>
        <taxon>NPAAA clade</taxon>
        <taxon>indigoferoid/millettioid clade</taxon>
        <taxon>Phaseoleae</taxon>
        <taxon>Mucuna</taxon>
    </lineage>
</organism>
<evidence type="ECO:0000313" key="1">
    <source>
        <dbReference type="EMBL" id="RDX87119.1"/>
    </source>
</evidence>
<dbReference type="Proteomes" id="UP000257109">
    <property type="component" value="Unassembled WGS sequence"/>
</dbReference>
<gene>
    <name evidence="1" type="ORF">CR513_31448</name>
</gene>
<evidence type="ECO:0000313" key="2">
    <source>
        <dbReference type="Proteomes" id="UP000257109"/>
    </source>
</evidence>
<keyword evidence="2" id="KW-1185">Reference proteome</keyword>
<dbReference type="AlphaFoldDB" id="A0A371G9B6"/>
<dbReference type="OrthoDB" id="754047at2759"/>
<feature type="non-terminal residue" evidence="1">
    <location>
        <position position="1"/>
    </location>
</feature>
<accession>A0A371G9B6</accession>
<sequence length="101" mass="11114">MSRSSLRLNKDDDDSFLGFRIGVGEKGALTTETDLEAASSSKVSLIKHKYSICNIKLFGVDLSPGFARLVVNFYLKDDLNLDPTKTIVILDSMIVERACGK</sequence>